<proteinExistence type="predicted"/>
<evidence type="ECO:0000313" key="1">
    <source>
        <dbReference type="EMBL" id="SHI99440.1"/>
    </source>
</evidence>
<dbReference type="EMBL" id="FQZT01000003">
    <property type="protein sequence ID" value="SHI99440.1"/>
    <property type="molecule type" value="Genomic_DNA"/>
</dbReference>
<gene>
    <name evidence="1" type="ORF">SAMN02745165_01358</name>
</gene>
<dbReference type="OrthoDB" id="9777694at2"/>
<organism evidence="1 2">
    <name type="scientific">Malonomonas rubra DSM 5091</name>
    <dbReference type="NCBI Taxonomy" id="1122189"/>
    <lineage>
        <taxon>Bacteria</taxon>
        <taxon>Pseudomonadati</taxon>
        <taxon>Thermodesulfobacteriota</taxon>
        <taxon>Desulfuromonadia</taxon>
        <taxon>Desulfuromonadales</taxon>
        <taxon>Geopsychrobacteraceae</taxon>
        <taxon>Malonomonas</taxon>
    </lineage>
</organism>
<protein>
    <recommendedName>
        <fullName evidence="3">RWP-RK domain-containing protein</fullName>
    </recommendedName>
</protein>
<accession>A0A1M6FP32</accession>
<dbReference type="Proteomes" id="UP000184171">
    <property type="component" value="Unassembled WGS sequence"/>
</dbReference>
<evidence type="ECO:0008006" key="3">
    <source>
        <dbReference type="Google" id="ProtNLM"/>
    </source>
</evidence>
<sequence length="157" mass="18176">MPPKIIILSRKELHQLVWSMPMKDLAPDFGMTDSGLRKKCRKYDIPIPHQGYWLRKNKGKPAKLTESKFTENARIEFRISENNPPVSDDISEKMIEESDSKHKITIKQKLRNPHPLIQKARDLAQKRPRDKYGRLRLADDCSVSLPVLQASPVVYGF</sequence>
<reference evidence="1 2" key="1">
    <citation type="submission" date="2016-11" db="EMBL/GenBank/DDBJ databases">
        <authorList>
            <person name="Jaros S."/>
            <person name="Januszkiewicz K."/>
            <person name="Wedrychowicz H."/>
        </authorList>
    </citation>
    <scope>NUCLEOTIDE SEQUENCE [LARGE SCALE GENOMIC DNA]</scope>
    <source>
        <strain evidence="1 2">DSM 5091</strain>
    </source>
</reference>
<evidence type="ECO:0000313" key="2">
    <source>
        <dbReference type="Proteomes" id="UP000184171"/>
    </source>
</evidence>
<name>A0A1M6FP32_MALRU</name>
<keyword evidence="2" id="KW-1185">Reference proteome</keyword>
<dbReference type="RefSeq" id="WP_072907049.1">
    <property type="nucleotide sequence ID" value="NZ_FQZT01000003.1"/>
</dbReference>
<dbReference type="AlphaFoldDB" id="A0A1M6FP32"/>
<dbReference type="STRING" id="1122189.SAMN02745165_01358"/>